<dbReference type="EMBL" id="MZGV01000025">
    <property type="protein sequence ID" value="OPJ61049.1"/>
    <property type="molecule type" value="Genomic_DNA"/>
</dbReference>
<dbReference type="InterPro" id="IPR036163">
    <property type="entry name" value="HMA_dom_sf"/>
</dbReference>
<feature type="domain" description="HMA" evidence="1">
    <location>
        <begin position="1"/>
        <end position="67"/>
    </location>
</feature>
<comment type="caution">
    <text evidence="2">The sequence shown here is derived from an EMBL/GenBank/DDBJ whole genome shotgun (WGS) entry which is preliminary data.</text>
</comment>
<evidence type="ECO:0000259" key="1">
    <source>
        <dbReference type="PROSITE" id="PS50846"/>
    </source>
</evidence>
<dbReference type="InterPro" id="IPR006121">
    <property type="entry name" value="HMA_dom"/>
</dbReference>
<dbReference type="RefSeq" id="WP_079424812.1">
    <property type="nucleotide sequence ID" value="NZ_MZGV01000025.1"/>
</dbReference>
<dbReference type="STRING" id="1450648.CLORY_24420"/>
<reference evidence="2 3" key="1">
    <citation type="submission" date="2017-03" db="EMBL/GenBank/DDBJ databases">
        <title>Genome sequence of Clostridium oryzae DSM 28571.</title>
        <authorList>
            <person name="Poehlein A."/>
            <person name="Daniel R."/>
        </authorList>
    </citation>
    <scope>NUCLEOTIDE SEQUENCE [LARGE SCALE GENOMIC DNA]</scope>
    <source>
        <strain evidence="2 3">DSM 28571</strain>
    </source>
</reference>
<dbReference type="OrthoDB" id="1932203at2"/>
<proteinExistence type="predicted"/>
<dbReference type="AlphaFoldDB" id="A0A1V4IMF3"/>
<dbReference type="Gene3D" id="3.30.70.100">
    <property type="match status" value="1"/>
</dbReference>
<evidence type="ECO:0000313" key="3">
    <source>
        <dbReference type="Proteomes" id="UP000190080"/>
    </source>
</evidence>
<dbReference type="CDD" id="cd00371">
    <property type="entry name" value="HMA"/>
    <property type="match status" value="1"/>
</dbReference>
<dbReference type="Proteomes" id="UP000190080">
    <property type="component" value="Unassembled WGS sequence"/>
</dbReference>
<evidence type="ECO:0000313" key="2">
    <source>
        <dbReference type="EMBL" id="OPJ61049.1"/>
    </source>
</evidence>
<sequence length="67" mass="7374">MKAVLKVRGISNISDVNKIRRAIAENEGVVACEISRQKEEISIVYDNHSVSLDSIAISIEDLGYTVI</sequence>
<dbReference type="PROSITE" id="PS50846">
    <property type="entry name" value="HMA_2"/>
    <property type="match status" value="1"/>
</dbReference>
<protein>
    <recommendedName>
        <fullName evidence="1">HMA domain-containing protein</fullName>
    </recommendedName>
</protein>
<gene>
    <name evidence="2" type="ORF">CLORY_24420</name>
</gene>
<name>A0A1V4IMF3_9CLOT</name>
<keyword evidence="3" id="KW-1185">Reference proteome</keyword>
<organism evidence="2 3">
    <name type="scientific">Clostridium oryzae</name>
    <dbReference type="NCBI Taxonomy" id="1450648"/>
    <lineage>
        <taxon>Bacteria</taxon>
        <taxon>Bacillati</taxon>
        <taxon>Bacillota</taxon>
        <taxon>Clostridia</taxon>
        <taxon>Eubacteriales</taxon>
        <taxon>Clostridiaceae</taxon>
        <taxon>Clostridium</taxon>
    </lineage>
</organism>
<dbReference type="GO" id="GO:0046872">
    <property type="term" value="F:metal ion binding"/>
    <property type="evidence" value="ECO:0007669"/>
    <property type="project" value="InterPro"/>
</dbReference>
<dbReference type="SUPFAM" id="SSF55008">
    <property type="entry name" value="HMA, heavy metal-associated domain"/>
    <property type="match status" value="1"/>
</dbReference>
<accession>A0A1V4IMF3</accession>